<proteinExistence type="predicted"/>
<feature type="non-terminal residue" evidence="2">
    <location>
        <position position="74"/>
    </location>
</feature>
<dbReference type="AlphaFoldDB" id="A0A392UY42"/>
<feature type="region of interest" description="Disordered" evidence="1">
    <location>
        <begin position="1"/>
        <end position="26"/>
    </location>
</feature>
<evidence type="ECO:0000256" key="1">
    <source>
        <dbReference type="SAM" id="MobiDB-lite"/>
    </source>
</evidence>
<evidence type="ECO:0000313" key="3">
    <source>
        <dbReference type="Proteomes" id="UP000265520"/>
    </source>
</evidence>
<keyword evidence="3" id="KW-1185">Reference proteome</keyword>
<feature type="non-terminal residue" evidence="2">
    <location>
        <position position="1"/>
    </location>
</feature>
<dbReference type="EMBL" id="LXQA011003089">
    <property type="protein sequence ID" value="MCI80777.1"/>
    <property type="molecule type" value="Genomic_DNA"/>
</dbReference>
<name>A0A392UY42_9FABA</name>
<organism evidence="2 3">
    <name type="scientific">Trifolium medium</name>
    <dbReference type="NCBI Taxonomy" id="97028"/>
    <lineage>
        <taxon>Eukaryota</taxon>
        <taxon>Viridiplantae</taxon>
        <taxon>Streptophyta</taxon>
        <taxon>Embryophyta</taxon>
        <taxon>Tracheophyta</taxon>
        <taxon>Spermatophyta</taxon>
        <taxon>Magnoliopsida</taxon>
        <taxon>eudicotyledons</taxon>
        <taxon>Gunneridae</taxon>
        <taxon>Pentapetalae</taxon>
        <taxon>rosids</taxon>
        <taxon>fabids</taxon>
        <taxon>Fabales</taxon>
        <taxon>Fabaceae</taxon>
        <taxon>Papilionoideae</taxon>
        <taxon>50 kb inversion clade</taxon>
        <taxon>NPAAA clade</taxon>
        <taxon>Hologalegina</taxon>
        <taxon>IRL clade</taxon>
        <taxon>Trifolieae</taxon>
        <taxon>Trifolium</taxon>
    </lineage>
</organism>
<reference evidence="2 3" key="1">
    <citation type="journal article" date="2018" name="Front. Plant Sci.">
        <title>Red Clover (Trifolium pratense) and Zigzag Clover (T. medium) - A Picture of Genomic Similarities and Differences.</title>
        <authorList>
            <person name="Dluhosova J."/>
            <person name="Istvanek J."/>
            <person name="Nedelnik J."/>
            <person name="Repkova J."/>
        </authorList>
    </citation>
    <scope>NUCLEOTIDE SEQUENCE [LARGE SCALE GENOMIC DNA]</scope>
    <source>
        <strain evidence="3">cv. 10/8</strain>
        <tissue evidence="2">Leaf</tissue>
    </source>
</reference>
<accession>A0A392UY42</accession>
<dbReference type="Proteomes" id="UP000265520">
    <property type="component" value="Unassembled WGS sequence"/>
</dbReference>
<feature type="compositionally biased region" description="Acidic residues" evidence="1">
    <location>
        <begin position="1"/>
        <end position="14"/>
    </location>
</feature>
<protein>
    <submittedName>
        <fullName evidence="2">Uncharacterized protein</fullName>
    </submittedName>
</protein>
<sequence>AGGAEDYESEDDGEYVASEHEVDDEDSLFTNQYEDSQEMDWTIVLPTETFEEVIQNNVNSDNVGPTNAAAFEND</sequence>
<evidence type="ECO:0000313" key="2">
    <source>
        <dbReference type="EMBL" id="MCI80777.1"/>
    </source>
</evidence>
<comment type="caution">
    <text evidence="2">The sequence shown here is derived from an EMBL/GenBank/DDBJ whole genome shotgun (WGS) entry which is preliminary data.</text>
</comment>